<dbReference type="Pfam" id="PF01610">
    <property type="entry name" value="DDE_Tnp_ISL3"/>
    <property type="match status" value="1"/>
</dbReference>
<dbReference type="PANTHER" id="PTHR33498:SF1">
    <property type="entry name" value="TRANSPOSASE FOR INSERTION SEQUENCE ELEMENT IS1557"/>
    <property type="match status" value="1"/>
</dbReference>
<dbReference type="RefSeq" id="WP_049353248.1">
    <property type="nucleotide sequence ID" value="NZ_CAKARL010000017.1"/>
</dbReference>
<feature type="domain" description="Transposase IS204/IS1001/IS1096/IS1165 DDE" evidence="1">
    <location>
        <begin position="164"/>
        <end position="420"/>
    </location>
</feature>
<evidence type="ECO:0000313" key="3">
    <source>
        <dbReference type="Proteomes" id="UP000218628"/>
    </source>
</evidence>
<accession>A0A291DH16</accession>
<organism evidence="2 3">
    <name type="scientific">Rothia mucilaginosa</name>
    <dbReference type="NCBI Taxonomy" id="43675"/>
    <lineage>
        <taxon>Bacteria</taxon>
        <taxon>Bacillati</taxon>
        <taxon>Actinomycetota</taxon>
        <taxon>Actinomycetes</taxon>
        <taxon>Micrococcales</taxon>
        <taxon>Micrococcaceae</taxon>
        <taxon>Rothia</taxon>
    </lineage>
</organism>
<dbReference type="Proteomes" id="UP000218628">
    <property type="component" value="Chromosome"/>
</dbReference>
<dbReference type="AlphaFoldDB" id="A0A291DH16"/>
<evidence type="ECO:0000313" key="2">
    <source>
        <dbReference type="EMBL" id="ATF63697.1"/>
    </source>
</evidence>
<dbReference type="InterPro" id="IPR047951">
    <property type="entry name" value="Transpos_ISL3"/>
</dbReference>
<dbReference type="PANTHER" id="PTHR33498">
    <property type="entry name" value="TRANSPOSASE FOR INSERTION SEQUENCE ELEMENT IS1557"/>
    <property type="match status" value="1"/>
</dbReference>
<evidence type="ECO:0000259" key="1">
    <source>
        <dbReference type="Pfam" id="PF01610"/>
    </source>
</evidence>
<name>A0A291DH16_9MICC</name>
<sequence length="436" mass="49504">MANTIFDRPDLSAFTRLDDLGLEVTGQRMWPDHAVLACRIAGEDRWCRRCGCQGESRDTVIRRLAHEPYGWRPTILHVSVRRYRCQECAHVWRQDMSQAADPRAKLSRAAVRWALTGLVVHHLTVARISQALGVSWNTANTAVLGEGQRLLINDPTRFDGVRVIGVDEHVWRHTPYGDKYVTVILDLTPIRERSGPSRLLDMVPGRSKQVFKTWLASRPDTWRSRIEIVAMDGFTGFKSAATEELPGARAVMDPFHVVHLAGNALDECRRRIQQELHHRRGRATDPLYKARRMLHTRSCLLTPRQQHQLLNLFSGEEHVALEVTWSAYQNIIDAYRAPDTDAGKALMEAEINTLTSTRVPRGLTELITLGRTLKRRAGDILAYFDHPHTSNGPTEAINGRLEHLRGSALGFRNLTHYITRCLLETGGFRPQLHPQL</sequence>
<dbReference type="InterPro" id="IPR002560">
    <property type="entry name" value="Transposase_DDE"/>
</dbReference>
<gene>
    <name evidence="2" type="ORF">CO690_08395</name>
</gene>
<protein>
    <submittedName>
        <fullName evidence="2">ISL3 family transposase</fullName>
    </submittedName>
</protein>
<dbReference type="NCBIfam" id="NF033550">
    <property type="entry name" value="transpos_ISL3"/>
    <property type="match status" value="1"/>
</dbReference>
<reference evidence="3" key="1">
    <citation type="submission" date="2017-09" db="EMBL/GenBank/DDBJ databases">
        <title>FDA dAtabase for Regulatory Grade micrObial Sequences (FDA-ARGOS): Supporting development and validation of Infectious Disease Dx tests.</title>
        <authorList>
            <person name="Minogue T."/>
            <person name="Wolcott M."/>
            <person name="Wasieloski L."/>
            <person name="Aguilar W."/>
            <person name="Moore D."/>
            <person name="Tallon L."/>
            <person name="Sadzewicz L."/>
            <person name="Ott S."/>
            <person name="Zhao X."/>
            <person name="Nagaraj S."/>
            <person name="Vavikolanu K."/>
            <person name="Aluvathingal J."/>
            <person name="Nadendla S."/>
            <person name="Sichtig H."/>
        </authorList>
    </citation>
    <scope>NUCLEOTIDE SEQUENCE [LARGE SCALE GENOMIC DNA]</scope>
    <source>
        <strain evidence="3">FDAARGOS_369</strain>
    </source>
</reference>
<dbReference type="EMBL" id="CP023510">
    <property type="protein sequence ID" value="ATF63697.1"/>
    <property type="molecule type" value="Genomic_DNA"/>
</dbReference>
<proteinExistence type="predicted"/>